<keyword evidence="8 13" id="KW-0378">Hydrolase</keyword>
<proteinExistence type="inferred from homology"/>
<keyword evidence="7 12" id="KW-0479">Metal-binding</keyword>
<reference evidence="13 14" key="1">
    <citation type="submission" date="2019-01" db="EMBL/GenBank/DDBJ databases">
        <title>Insights into ecological role of a new deltaproteobacterial order Candidatus Sinidesulfobacterales (Sva0485) by metagenomics and metatranscriptomics.</title>
        <authorList>
            <person name="Tan S."/>
            <person name="Liu J."/>
            <person name="Fang Y."/>
            <person name="Hedlund B."/>
            <person name="Lian Z.-H."/>
            <person name="Huang L.-Y."/>
            <person name="Li J.-T."/>
            <person name="Huang L.-N."/>
            <person name="Li W.-J."/>
            <person name="Jiang H.-C."/>
            <person name="Dong H.-L."/>
            <person name="Shu W.-S."/>
        </authorList>
    </citation>
    <scope>NUCLEOTIDE SEQUENCE [LARGE SCALE GENOMIC DNA]</scope>
    <source>
        <strain evidence="13">AP4</strain>
    </source>
</reference>
<organism evidence="13 14">
    <name type="scientific">Candidatus Acidulodesulfobacterium acidiphilum</name>
    <dbReference type="NCBI Taxonomy" id="2597224"/>
    <lineage>
        <taxon>Bacteria</taxon>
        <taxon>Deltaproteobacteria</taxon>
        <taxon>Candidatus Acidulodesulfobacterales</taxon>
        <taxon>Candidatus Acidulodesulfobacterium</taxon>
    </lineage>
</organism>
<dbReference type="EC" id="3.1.3.45" evidence="5"/>
<dbReference type="PANTHER" id="PTHR21485">
    <property type="entry name" value="HAD SUPERFAMILY MEMBERS CMAS AND KDSC"/>
    <property type="match status" value="1"/>
</dbReference>
<dbReference type="CDD" id="cd01630">
    <property type="entry name" value="HAD_KDO-like"/>
    <property type="match status" value="1"/>
</dbReference>
<evidence type="ECO:0000313" key="13">
    <source>
        <dbReference type="EMBL" id="RZV37625.1"/>
    </source>
</evidence>
<comment type="subunit">
    <text evidence="4">Homotetramer.</text>
</comment>
<comment type="caution">
    <text evidence="13">The sequence shown here is derived from an EMBL/GenBank/DDBJ whole genome shotgun (WGS) entry which is preliminary data.</text>
</comment>
<dbReference type="GO" id="GO:0008781">
    <property type="term" value="F:N-acylneuraminate cytidylyltransferase activity"/>
    <property type="evidence" value="ECO:0007669"/>
    <property type="project" value="TreeGrafter"/>
</dbReference>
<evidence type="ECO:0000256" key="6">
    <source>
        <dbReference type="ARBA" id="ARBA00020092"/>
    </source>
</evidence>
<evidence type="ECO:0000256" key="11">
    <source>
        <dbReference type="ARBA" id="ARBA00031051"/>
    </source>
</evidence>
<dbReference type="SFLD" id="SFLDG01138">
    <property type="entry name" value="C1.6.2:_Deoxy-d-mannose-octulo"/>
    <property type="match status" value="1"/>
</dbReference>
<dbReference type="SUPFAM" id="SSF56784">
    <property type="entry name" value="HAD-like"/>
    <property type="match status" value="1"/>
</dbReference>
<evidence type="ECO:0000256" key="7">
    <source>
        <dbReference type="ARBA" id="ARBA00022723"/>
    </source>
</evidence>
<protein>
    <recommendedName>
        <fullName evidence="6">3-deoxy-D-manno-octulosonate 8-phosphate phosphatase KdsC</fullName>
        <ecNumber evidence="5">3.1.3.45</ecNumber>
    </recommendedName>
    <alternativeName>
        <fullName evidence="11">KDO 8-P phosphatase</fullName>
    </alternativeName>
</protein>
<evidence type="ECO:0000256" key="8">
    <source>
        <dbReference type="ARBA" id="ARBA00022801"/>
    </source>
</evidence>
<dbReference type="PANTHER" id="PTHR21485:SF6">
    <property type="entry name" value="N-ACYLNEURAMINATE CYTIDYLYLTRANSFERASE-RELATED"/>
    <property type="match status" value="1"/>
</dbReference>
<evidence type="ECO:0000313" key="14">
    <source>
        <dbReference type="Proteomes" id="UP000322454"/>
    </source>
</evidence>
<accession>A0A520X929</accession>
<dbReference type="GO" id="GO:0009103">
    <property type="term" value="P:lipopolysaccharide biosynthetic process"/>
    <property type="evidence" value="ECO:0007669"/>
    <property type="project" value="UniProtKB-KW"/>
</dbReference>
<evidence type="ECO:0000256" key="4">
    <source>
        <dbReference type="ARBA" id="ARBA00011881"/>
    </source>
</evidence>
<gene>
    <name evidence="13" type="ORF">EVJ48_08520</name>
</gene>
<feature type="binding site" evidence="12">
    <location>
        <position position="109"/>
    </location>
    <ligand>
        <name>Mg(2+)</name>
        <dbReference type="ChEBI" id="CHEBI:18420"/>
    </ligand>
</feature>
<dbReference type="Proteomes" id="UP000322454">
    <property type="component" value="Unassembled WGS sequence"/>
</dbReference>
<evidence type="ECO:0000256" key="12">
    <source>
        <dbReference type="PIRSR" id="PIRSR006118-2"/>
    </source>
</evidence>
<dbReference type="GO" id="GO:0019143">
    <property type="term" value="F:3-deoxy-manno-octulosonate-8-phosphatase activity"/>
    <property type="evidence" value="ECO:0007669"/>
    <property type="project" value="UniProtKB-EC"/>
</dbReference>
<feature type="binding site" evidence="12">
    <location>
        <position position="18"/>
    </location>
    <ligand>
        <name>substrate</name>
    </ligand>
</feature>
<dbReference type="InterPro" id="IPR036412">
    <property type="entry name" value="HAD-like_sf"/>
</dbReference>
<evidence type="ECO:0000256" key="3">
    <source>
        <dbReference type="ARBA" id="ARBA00005893"/>
    </source>
</evidence>
<dbReference type="SFLD" id="SFLDS00003">
    <property type="entry name" value="Haloacid_Dehalogenase"/>
    <property type="match status" value="1"/>
</dbReference>
<sequence length="171" mass="18747">MTKKLNFSDIEILVFDVDGVLTDGKIYLSENGVETKTFFAHDGAGMKLAKKSGLKVGMISARTSHAASLRAKELGVDFYIEGCKDKYKALKPLLEEFKIDVKNLFYMGDDIVDIELLKLAAISATVPNAPEYIKDCADFVTSKNGGCGAVREVCDIILKEKGLLLKFLNSL</sequence>
<dbReference type="InterPro" id="IPR023214">
    <property type="entry name" value="HAD_sf"/>
</dbReference>
<dbReference type="AlphaFoldDB" id="A0A520X929"/>
<evidence type="ECO:0000256" key="9">
    <source>
        <dbReference type="ARBA" id="ARBA00022842"/>
    </source>
</evidence>
<feature type="binding site" evidence="12">
    <location>
        <position position="16"/>
    </location>
    <ligand>
        <name>Mg(2+)</name>
        <dbReference type="ChEBI" id="CHEBI:18420"/>
    </ligand>
</feature>
<comment type="cofactor">
    <cofactor evidence="2 12">
        <name>Mg(2+)</name>
        <dbReference type="ChEBI" id="CHEBI:18420"/>
    </cofactor>
</comment>
<evidence type="ECO:0000256" key="1">
    <source>
        <dbReference type="ARBA" id="ARBA00000898"/>
    </source>
</evidence>
<dbReference type="Gene3D" id="3.40.50.1000">
    <property type="entry name" value="HAD superfamily/HAD-like"/>
    <property type="match status" value="1"/>
</dbReference>
<dbReference type="SFLD" id="SFLDG01136">
    <property type="entry name" value="C1.6:_Phosphoserine_Phosphatas"/>
    <property type="match status" value="1"/>
</dbReference>
<dbReference type="InterPro" id="IPR010023">
    <property type="entry name" value="KdsC_fam"/>
</dbReference>
<comment type="catalytic activity">
    <reaction evidence="1">
        <text>3-deoxy-alpha-D-manno-2-octulosonate-8-phosphate + H2O = 3-deoxy-alpha-D-manno-oct-2-ulosonate + phosphate</text>
        <dbReference type="Rhea" id="RHEA:11500"/>
        <dbReference type="ChEBI" id="CHEBI:15377"/>
        <dbReference type="ChEBI" id="CHEBI:43474"/>
        <dbReference type="ChEBI" id="CHEBI:85985"/>
        <dbReference type="ChEBI" id="CHEBI:85986"/>
        <dbReference type="EC" id="3.1.3.45"/>
    </reaction>
</comment>
<name>A0A520X929_9DELT</name>
<keyword evidence="9 12" id="KW-0460">Magnesium</keyword>
<dbReference type="Pfam" id="PF08282">
    <property type="entry name" value="Hydrolase_3"/>
    <property type="match status" value="1"/>
</dbReference>
<dbReference type="EMBL" id="SHMQ01000033">
    <property type="protein sequence ID" value="RZV37625.1"/>
    <property type="molecule type" value="Genomic_DNA"/>
</dbReference>
<dbReference type="NCBIfam" id="TIGR01670">
    <property type="entry name" value="KdsC-phosphatas"/>
    <property type="match status" value="1"/>
</dbReference>
<dbReference type="PIRSF" id="PIRSF006118">
    <property type="entry name" value="KDO8-P_Ptase"/>
    <property type="match status" value="1"/>
</dbReference>
<dbReference type="InterPro" id="IPR050793">
    <property type="entry name" value="CMP-NeuNAc_synthase"/>
</dbReference>
<evidence type="ECO:0000256" key="2">
    <source>
        <dbReference type="ARBA" id="ARBA00001946"/>
    </source>
</evidence>
<comment type="similarity">
    <text evidence="3">Belongs to the KdsC family.</text>
</comment>
<dbReference type="GO" id="GO:0046872">
    <property type="term" value="F:metal ion binding"/>
    <property type="evidence" value="ECO:0007669"/>
    <property type="project" value="UniProtKB-KW"/>
</dbReference>
<keyword evidence="10" id="KW-0448">Lipopolysaccharide biosynthesis</keyword>
<evidence type="ECO:0000256" key="10">
    <source>
        <dbReference type="ARBA" id="ARBA00022985"/>
    </source>
</evidence>
<evidence type="ECO:0000256" key="5">
    <source>
        <dbReference type="ARBA" id="ARBA00013066"/>
    </source>
</evidence>
<dbReference type="FunFam" id="3.40.50.1000:FF:000029">
    <property type="entry name" value="3-deoxy-D-manno-octulosonate 8-phosphate phosphatase KdsC"/>
    <property type="match status" value="1"/>
</dbReference>